<dbReference type="NCBIfam" id="TIGR02961">
    <property type="entry name" value="allantoicase"/>
    <property type="match status" value="1"/>
</dbReference>
<dbReference type="EC" id="3.5.3.4" evidence="3"/>
<dbReference type="Pfam" id="PF03561">
    <property type="entry name" value="Allantoicase"/>
    <property type="match status" value="2"/>
</dbReference>
<dbReference type="InterPro" id="IPR005164">
    <property type="entry name" value="Allantoicase"/>
</dbReference>
<dbReference type="Proteomes" id="UP001157138">
    <property type="component" value="Unassembled WGS sequence"/>
</dbReference>
<organism evidence="5 6">
    <name type="scientific">Vibrio zhanjiangensis</name>
    <dbReference type="NCBI Taxonomy" id="1046128"/>
    <lineage>
        <taxon>Bacteria</taxon>
        <taxon>Pseudomonadati</taxon>
        <taxon>Pseudomonadota</taxon>
        <taxon>Gammaproteobacteria</taxon>
        <taxon>Vibrionales</taxon>
        <taxon>Vibrionaceae</taxon>
        <taxon>Vibrio</taxon>
    </lineage>
</organism>
<dbReference type="PIRSF" id="PIRSF016516">
    <property type="entry name" value="Allantoicase"/>
    <property type="match status" value="1"/>
</dbReference>
<evidence type="ECO:0000313" key="5">
    <source>
        <dbReference type="EMBL" id="GLT16940.1"/>
    </source>
</evidence>
<gene>
    <name evidence="3 5" type="primary">alc</name>
    <name evidence="5" type="ORF">GCM10007938_07170</name>
</gene>
<dbReference type="PANTHER" id="PTHR12045">
    <property type="entry name" value="ALLANTOICASE"/>
    <property type="match status" value="1"/>
</dbReference>
<sequence length="341" mass="38067">MSPMIQLIREDAAMPLDFEHFINLADEKLGAQVIYATDDFFADKSRLILRAEPKWLEGVYDENGKWMDGWESRRKREEGHDFCIVRLGLAGMVAGVDIDTSFFTGNFPPAASIDACYWLDGDPCALTQWQEILPKMTLYGNSHHIEKIDSDEVFTHLRLNIYPDGGVARLRVYGRPSVDWKGLDQRQRVDLAAVENGGRALACSDQHYGNKSNILGIGRGENMGDGWETARRRTPGNDWVLVELGHAGNVECVVVDTGHFKGNFPDRCSIQAAYVEGESDEDLISQSALWAELLPSQKLNADDIHEFTSEVVGLGPITHVRLNIFPDGGISRLRLFGTKAE</sequence>
<evidence type="ECO:0000313" key="6">
    <source>
        <dbReference type="Proteomes" id="UP001157138"/>
    </source>
</evidence>
<dbReference type="HAMAP" id="MF_00813">
    <property type="entry name" value="Allantoicase"/>
    <property type="match status" value="1"/>
</dbReference>
<evidence type="ECO:0000259" key="4">
    <source>
        <dbReference type="Pfam" id="PF03561"/>
    </source>
</evidence>
<accession>A0ABQ6EWQ0</accession>
<comment type="pathway">
    <text evidence="3">Nitrogen metabolism; (S)-allantoin degradation; (S)-ureidoglycolate from allantoate (aminidohydrolase route): step 1/1.</text>
</comment>
<proteinExistence type="inferred from homology"/>
<dbReference type="InterPro" id="IPR008979">
    <property type="entry name" value="Galactose-bd-like_sf"/>
</dbReference>
<dbReference type="PANTHER" id="PTHR12045:SF3">
    <property type="entry name" value="INACTIVE ALLANTOICASE-RELATED"/>
    <property type="match status" value="1"/>
</dbReference>
<comment type="similarity">
    <text evidence="1 3">Belongs to the allantoicase family.</text>
</comment>
<keyword evidence="6" id="KW-1185">Reference proteome</keyword>
<feature type="domain" description="Allantoicase" evidence="4">
    <location>
        <begin position="197"/>
        <end position="339"/>
    </location>
</feature>
<comment type="catalytic activity">
    <reaction evidence="3">
        <text>allantoate + H2O = (S)-ureidoglycolate + urea</text>
        <dbReference type="Rhea" id="RHEA:11016"/>
        <dbReference type="ChEBI" id="CHEBI:15377"/>
        <dbReference type="ChEBI" id="CHEBI:16199"/>
        <dbReference type="ChEBI" id="CHEBI:17536"/>
        <dbReference type="ChEBI" id="CHEBI:57296"/>
        <dbReference type="EC" id="3.5.3.4"/>
    </reaction>
</comment>
<dbReference type="EMBL" id="BSPW01000016">
    <property type="protein sequence ID" value="GLT16940.1"/>
    <property type="molecule type" value="Genomic_DNA"/>
</dbReference>
<name>A0ABQ6EWQ0_9VIBR</name>
<feature type="domain" description="Allantoicase" evidence="4">
    <location>
        <begin position="30"/>
        <end position="176"/>
    </location>
</feature>
<dbReference type="Gene3D" id="2.60.120.260">
    <property type="entry name" value="Galactose-binding domain-like"/>
    <property type="match status" value="2"/>
</dbReference>
<keyword evidence="3" id="KW-0378">Hydrolase</keyword>
<evidence type="ECO:0000256" key="1">
    <source>
        <dbReference type="ARBA" id="ARBA00009242"/>
    </source>
</evidence>
<keyword evidence="2 3" id="KW-0659">Purine metabolism</keyword>
<reference evidence="6" key="1">
    <citation type="journal article" date="2019" name="Int. J. Syst. Evol. Microbiol.">
        <title>The Global Catalogue of Microorganisms (GCM) 10K type strain sequencing project: providing services to taxonomists for standard genome sequencing and annotation.</title>
        <authorList>
            <consortium name="The Broad Institute Genomics Platform"/>
            <consortium name="The Broad Institute Genome Sequencing Center for Infectious Disease"/>
            <person name="Wu L."/>
            <person name="Ma J."/>
        </authorList>
    </citation>
    <scope>NUCLEOTIDE SEQUENCE [LARGE SCALE GENOMIC DNA]</scope>
    <source>
        <strain evidence="6">NBRC 108723</strain>
    </source>
</reference>
<evidence type="ECO:0000256" key="3">
    <source>
        <dbReference type="HAMAP-Rule" id="MF_00813"/>
    </source>
</evidence>
<comment type="caution">
    <text evidence="5">The sequence shown here is derived from an EMBL/GenBank/DDBJ whole genome shotgun (WGS) entry which is preliminary data.</text>
</comment>
<evidence type="ECO:0000256" key="2">
    <source>
        <dbReference type="ARBA" id="ARBA00022631"/>
    </source>
</evidence>
<dbReference type="SUPFAM" id="SSF49785">
    <property type="entry name" value="Galactose-binding domain-like"/>
    <property type="match status" value="2"/>
</dbReference>
<protein>
    <recommendedName>
        <fullName evidence="3">Probable allantoicase</fullName>
        <ecNumber evidence="3">3.5.3.4</ecNumber>
    </recommendedName>
    <alternativeName>
        <fullName evidence="3">Allantoate amidinohydrolase</fullName>
    </alternativeName>
</protein>
<dbReference type="InterPro" id="IPR015908">
    <property type="entry name" value="Allantoicase_dom"/>
</dbReference>